<dbReference type="EMBL" id="CP015772">
    <property type="protein sequence ID" value="ANH79611.1"/>
    <property type="molecule type" value="Genomic_DNA"/>
</dbReference>
<feature type="transmembrane region" description="Helical" evidence="6">
    <location>
        <begin position="300"/>
        <end position="330"/>
    </location>
</feature>
<evidence type="ECO:0000256" key="3">
    <source>
        <dbReference type="ARBA" id="ARBA00022692"/>
    </source>
</evidence>
<evidence type="ECO:0000256" key="2">
    <source>
        <dbReference type="ARBA" id="ARBA00009773"/>
    </source>
</evidence>
<dbReference type="Proteomes" id="UP000077667">
    <property type="component" value="Chromosome"/>
</dbReference>
<dbReference type="PANTHER" id="PTHR21716:SF4">
    <property type="entry name" value="TRANSMEMBRANE PROTEIN 245"/>
    <property type="match status" value="1"/>
</dbReference>
<comment type="similarity">
    <text evidence="2">Belongs to the autoinducer-2 exporter (AI-2E) (TC 2.A.86) family.</text>
</comment>
<feature type="transmembrane region" description="Helical" evidence="6">
    <location>
        <begin position="229"/>
        <end position="251"/>
    </location>
</feature>
<dbReference type="InterPro" id="IPR002549">
    <property type="entry name" value="AI-2E-like"/>
</dbReference>
<dbReference type="PANTHER" id="PTHR21716">
    <property type="entry name" value="TRANSMEMBRANE PROTEIN"/>
    <property type="match status" value="1"/>
</dbReference>
<evidence type="ECO:0000256" key="6">
    <source>
        <dbReference type="SAM" id="Phobius"/>
    </source>
</evidence>
<accession>A0A1A9HYP9</accession>
<dbReference type="OrthoDB" id="9773730at2"/>
<dbReference type="RefSeq" id="WP_067750555.1">
    <property type="nucleotide sequence ID" value="NZ_CP015772.1"/>
</dbReference>
<feature type="transmembrane region" description="Helical" evidence="6">
    <location>
        <begin position="9"/>
        <end position="28"/>
    </location>
</feature>
<feature type="transmembrane region" description="Helical" evidence="6">
    <location>
        <begin position="65"/>
        <end position="86"/>
    </location>
</feature>
<feature type="transmembrane region" description="Helical" evidence="6">
    <location>
        <begin position="34"/>
        <end position="53"/>
    </location>
</feature>
<reference evidence="7 8" key="1">
    <citation type="submission" date="2016-05" db="EMBL/GenBank/DDBJ databases">
        <title>Niabella ginsenosidivorans BS26 whole genome sequencing.</title>
        <authorList>
            <person name="Im W.T."/>
            <person name="Siddiqi M.Z."/>
        </authorList>
    </citation>
    <scope>NUCLEOTIDE SEQUENCE [LARGE SCALE GENOMIC DNA]</scope>
    <source>
        <strain evidence="7 8">BS26</strain>
    </source>
</reference>
<keyword evidence="5 6" id="KW-0472">Membrane</keyword>
<evidence type="ECO:0000313" key="8">
    <source>
        <dbReference type="Proteomes" id="UP000077667"/>
    </source>
</evidence>
<evidence type="ECO:0000256" key="5">
    <source>
        <dbReference type="ARBA" id="ARBA00023136"/>
    </source>
</evidence>
<feature type="transmembrane region" description="Helical" evidence="6">
    <location>
        <begin position="203"/>
        <end position="223"/>
    </location>
</feature>
<evidence type="ECO:0000256" key="1">
    <source>
        <dbReference type="ARBA" id="ARBA00004141"/>
    </source>
</evidence>
<dbReference type="GO" id="GO:0016020">
    <property type="term" value="C:membrane"/>
    <property type="evidence" value="ECO:0007669"/>
    <property type="project" value="UniProtKB-SubCell"/>
</dbReference>
<name>A0A1A9HYP9_9BACT</name>
<dbReference type="AlphaFoldDB" id="A0A1A9HYP9"/>
<dbReference type="KEGG" id="nia:A8C56_00255"/>
<dbReference type="Pfam" id="PF01594">
    <property type="entry name" value="AI-2E_transport"/>
    <property type="match status" value="1"/>
</dbReference>
<comment type="subcellular location">
    <subcellularLocation>
        <location evidence="1">Membrane</location>
        <topology evidence="1">Multi-pass membrane protein</topology>
    </subcellularLocation>
</comment>
<organism evidence="7 8">
    <name type="scientific">Niabella ginsenosidivorans</name>
    <dbReference type="NCBI Taxonomy" id="1176587"/>
    <lineage>
        <taxon>Bacteria</taxon>
        <taxon>Pseudomonadati</taxon>
        <taxon>Bacteroidota</taxon>
        <taxon>Chitinophagia</taxon>
        <taxon>Chitinophagales</taxon>
        <taxon>Chitinophagaceae</taxon>
        <taxon>Niabella</taxon>
    </lineage>
</organism>
<evidence type="ECO:0000313" key="7">
    <source>
        <dbReference type="EMBL" id="ANH79611.1"/>
    </source>
</evidence>
<sequence length="363" mass="41140">MSYKKIDDNILRQIVLILLIGIIGFMIFFNLRYFTPGVLGAITLYILFRNTYFRLTEKRRWKKSLASIFLMVVTLIVIALPLWLIIEVMIPQISSLLANKQIIIEKYNAVKAFIASKPVLNRINLSEEAVMRTLGKITAYFPGILNSVAEIFVNIFTALFILYFMQVNSRGMEKRVRLFIPFSDENTHTLWEETKMMVRSNALGIPILALCQGLVAVLGYWIFGVDNFVMWGLITGAASMVPAVGTMIVWIPICIVQFATGHIANGIWLTLYCLVVVGGIDNVLRFTILKKIGDIHPLITVFGVILGLKLFGIMGLIFGPLFMSYFILLIQVYRIEFGRRSEARAARTEMEEHQAEAKEKGLP</sequence>
<keyword evidence="8" id="KW-1185">Reference proteome</keyword>
<feature type="transmembrane region" description="Helical" evidence="6">
    <location>
        <begin position="263"/>
        <end position="280"/>
    </location>
</feature>
<gene>
    <name evidence="7" type="ORF">A8C56_00255</name>
</gene>
<protein>
    <submittedName>
        <fullName evidence="7">AI-2E family transporter</fullName>
    </submittedName>
</protein>
<feature type="transmembrane region" description="Helical" evidence="6">
    <location>
        <begin position="140"/>
        <end position="165"/>
    </location>
</feature>
<proteinExistence type="inferred from homology"/>
<keyword evidence="4 6" id="KW-1133">Transmembrane helix</keyword>
<keyword evidence="3 6" id="KW-0812">Transmembrane</keyword>
<evidence type="ECO:0000256" key="4">
    <source>
        <dbReference type="ARBA" id="ARBA00022989"/>
    </source>
</evidence>